<evidence type="ECO:0000313" key="3">
    <source>
        <dbReference type="Proteomes" id="UP000624709"/>
    </source>
</evidence>
<dbReference type="EMBL" id="BOMS01000137">
    <property type="protein sequence ID" value="GIE72136.1"/>
    <property type="molecule type" value="Genomic_DNA"/>
</dbReference>
<proteinExistence type="predicted"/>
<gene>
    <name evidence="2" type="ORF">Apa02nite_082440</name>
</gene>
<name>A0ABQ4BN74_9ACTN</name>
<evidence type="ECO:0000256" key="1">
    <source>
        <dbReference type="SAM" id="MobiDB-lite"/>
    </source>
</evidence>
<sequence>MLAASLGIGPAPATASPATSGWHTTDDGQEVPNDPQQCGDKTTPGVD</sequence>
<protein>
    <submittedName>
        <fullName evidence="2">Uncharacterized protein</fullName>
    </submittedName>
</protein>
<evidence type="ECO:0000313" key="2">
    <source>
        <dbReference type="EMBL" id="GIE72136.1"/>
    </source>
</evidence>
<accession>A0ABQ4BN74</accession>
<feature type="region of interest" description="Disordered" evidence="1">
    <location>
        <begin position="1"/>
        <end position="47"/>
    </location>
</feature>
<keyword evidence="3" id="KW-1185">Reference proteome</keyword>
<comment type="caution">
    <text evidence="2">The sequence shown here is derived from an EMBL/GenBank/DDBJ whole genome shotgun (WGS) entry which is preliminary data.</text>
</comment>
<feature type="compositionally biased region" description="Low complexity" evidence="1">
    <location>
        <begin position="10"/>
        <end position="20"/>
    </location>
</feature>
<organism evidence="2 3">
    <name type="scientific">Actinoplanes palleronii</name>
    <dbReference type="NCBI Taxonomy" id="113570"/>
    <lineage>
        <taxon>Bacteria</taxon>
        <taxon>Bacillati</taxon>
        <taxon>Actinomycetota</taxon>
        <taxon>Actinomycetes</taxon>
        <taxon>Micromonosporales</taxon>
        <taxon>Micromonosporaceae</taxon>
        <taxon>Actinoplanes</taxon>
    </lineage>
</organism>
<reference evidence="2 3" key="1">
    <citation type="submission" date="2021-01" db="EMBL/GenBank/DDBJ databases">
        <title>Whole genome shotgun sequence of Actinoplanes palleronii NBRC 14916.</title>
        <authorList>
            <person name="Komaki H."/>
            <person name="Tamura T."/>
        </authorList>
    </citation>
    <scope>NUCLEOTIDE SEQUENCE [LARGE SCALE GENOMIC DNA]</scope>
    <source>
        <strain evidence="2 3">NBRC 14916</strain>
    </source>
</reference>
<dbReference type="Proteomes" id="UP000624709">
    <property type="component" value="Unassembled WGS sequence"/>
</dbReference>